<reference evidence="1" key="1">
    <citation type="submission" date="2021-06" db="EMBL/GenBank/DDBJ databases">
        <authorList>
            <person name="Kallberg Y."/>
            <person name="Tangrot J."/>
            <person name="Rosling A."/>
        </authorList>
    </citation>
    <scope>NUCLEOTIDE SEQUENCE</scope>
    <source>
        <strain evidence="1">MA461A</strain>
    </source>
</reference>
<proteinExistence type="predicted"/>
<dbReference type="EMBL" id="CAJVQC010130272">
    <property type="protein sequence ID" value="CAG8841426.1"/>
    <property type="molecule type" value="Genomic_DNA"/>
</dbReference>
<accession>A0ACA9SJ57</accession>
<evidence type="ECO:0000313" key="1">
    <source>
        <dbReference type="EMBL" id="CAG8841426.1"/>
    </source>
</evidence>
<sequence>NTSQRYCAILRVLVSVKSFANTDANEANVPDNKEYGINDDFIVMSTLTRVVLGKDIPTLSFNIAEKIDSYEGASIWSLYQGTKK</sequence>
<comment type="caution">
    <text evidence="1">The sequence shown here is derived from an EMBL/GenBank/DDBJ whole genome shotgun (WGS) entry which is preliminary data.</text>
</comment>
<name>A0ACA9SJ57_9GLOM</name>
<keyword evidence="2" id="KW-1185">Reference proteome</keyword>
<organism evidence="1 2">
    <name type="scientific">Racocetra persica</name>
    <dbReference type="NCBI Taxonomy" id="160502"/>
    <lineage>
        <taxon>Eukaryota</taxon>
        <taxon>Fungi</taxon>
        <taxon>Fungi incertae sedis</taxon>
        <taxon>Mucoromycota</taxon>
        <taxon>Glomeromycotina</taxon>
        <taxon>Glomeromycetes</taxon>
        <taxon>Diversisporales</taxon>
        <taxon>Gigasporaceae</taxon>
        <taxon>Racocetra</taxon>
    </lineage>
</organism>
<evidence type="ECO:0000313" key="2">
    <source>
        <dbReference type="Proteomes" id="UP000789920"/>
    </source>
</evidence>
<feature type="non-terminal residue" evidence="1">
    <location>
        <position position="84"/>
    </location>
</feature>
<dbReference type="Proteomes" id="UP000789920">
    <property type="component" value="Unassembled WGS sequence"/>
</dbReference>
<protein>
    <submittedName>
        <fullName evidence="1">32594_t:CDS:1</fullName>
    </submittedName>
</protein>
<gene>
    <name evidence="1" type="ORF">RPERSI_LOCUS31871</name>
</gene>
<feature type="non-terminal residue" evidence="1">
    <location>
        <position position="1"/>
    </location>
</feature>